<dbReference type="AlphaFoldDB" id="A0A401W9A8"/>
<name>A0A401W9A8_STREY</name>
<dbReference type="EMBL" id="BHZD01000001">
    <property type="protein sequence ID" value="GCD45907.1"/>
    <property type="molecule type" value="Genomic_DNA"/>
</dbReference>
<feature type="region of interest" description="Disordered" evidence="1">
    <location>
        <begin position="1"/>
        <end position="21"/>
    </location>
</feature>
<sequence>MNDGGKNDPLPVKSQEQAEQAARGLIDSLAAEYGVKADGKTVNKEFRDCHGKDGESSDDGRFILSYAVRAPVPEAEHGKAVRAMRRKLEADGYKVSGYREDKTKKPWALLDAKGGRDRLFISVQSYVPPDQLTFSVTTPCFLPPGVKQEQVSAPAPATASAAVPTTSVLAAGPGGSPNRFPDNPFG</sequence>
<gene>
    <name evidence="2" type="ORF">GKJPGBOP_05650</name>
</gene>
<evidence type="ECO:0000256" key="1">
    <source>
        <dbReference type="SAM" id="MobiDB-lite"/>
    </source>
</evidence>
<organism evidence="2 3">
    <name type="scientific">Streptomyces paromomycinus</name>
    <name type="common">Streptomyces rimosus subsp. paromomycinus</name>
    <dbReference type="NCBI Taxonomy" id="92743"/>
    <lineage>
        <taxon>Bacteria</taxon>
        <taxon>Bacillati</taxon>
        <taxon>Actinomycetota</taxon>
        <taxon>Actinomycetes</taxon>
        <taxon>Kitasatosporales</taxon>
        <taxon>Streptomycetaceae</taxon>
        <taxon>Streptomyces</taxon>
    </lineage>
</organism>
<evidence type="ECO:0000313" key="3">
    <source>
        <dbReference type="Proteomes" id="UP000286746"/>
    </source>
</evidence>
<proteinExistence type="predicted"/>
<protein>
    <submittedName>
        <fullName evidence="2">Uncharacterized protein</fullName>
    </submittedName>
</protein>
<keyword evidence="3" id="KW-1185">Reference proteome</keyword>
<accession>A0A401W9A8</accession>
<reference evidence="2 3" key="1">
    <citation type="submission" date="2018-11" db="EMBL/GenBank/DDBJ databases">
        <title>Whole genome sequence of Streptomyces paromomycinus NBRC 15454(T).</title>
        <authorList>
            <person name="Komaki H."/>
            <person name="Tamura T."/>
        </authorList>
    </citation>
    <scope>NUCLEOTIDE SEQUENCE [LARGE SCALE GENOMIC DNA]</scope>
    <source>
        <strain evidence="2 3">NBRC 15454</strain>
    </source>
</reference>
<feature type="region of interest" description="Disordered" evidence="1">
    <location>
        <begin position="167"/>
        <end position="186"/>
    </location>
</feature>
<dbReference type="RefSeq" id="WP_125056348.1">
    <property type="nucleotide sequence ID" value="NZ_BHZD01000001.1"/>
</dbReference>
<comment type="caution">
    <text evidence="2">The sequence shown here is derived from an EMBL/GenBank/DDBJ whole genome shotgun (WGS) entry which is preliminary data.</text>
</comment>
<evidence type="ECO:0000313" key="2">
    <source>
        <dbReference type="EMBL" id="GCD45907.1"/>
    </source>
</evidence>
<dbReference type="Proteomes" id="UP000286746">
    <property type="component" value="Unassembled WGS sequence"/>
</dbReference>